<keyword evidence="4" id="KW-0547">Nucleotide-binding</keyword>
<reference evidence="12 13" key="1">
    <citation type="submission" date="2020-01" db="EMBL/GenBank/DDBJ databases">
        <title>Investigation of new actinobacteria for the biodesulphurisation of diesel fuel.</title>
        <authorList>
            <person name="Athi Narayanan S.M."/>
        </authorList>
    </citation>
    <scope>NUCLEOTIDE SEQUENCE [LARGE SCALE GENOMIC DNA]</scope>
    <source>
        <strain evidence="12 13">213E</strain>
    </source>
</reference>
<feature type="domain" description="ABC transporter" evidence="11">
    <location>
        <begin position="20"/>
        <end position="250"/>
    </location>
</feature>
<evidence type="ECO:0000256" key="2">
    <source>
        <dbReference type="ARBA" id="ARBA00022448"/>
    </source>
</evidence>
<evidence type="ECO:0000256" key="4">
    <source>
        <dbReference type="ARBA" id="ARBA00022741"/>
    </source>
</evidence>
<dbReference type="InterPro" id="IPR027417">
    <property type="entry name" value="P-loop_NTPase"/>
</dbReference>
<comment type="caution">
    <text evidence="12">The sequence shown here is derived from an EMBL/GenBank/DDBJ whole genome shotgun (WGS) entry which is preliminary data.</text>
</comment>
<evidence type="ECO:0000259" key="11">
    <source>
        <dbReference type="PROSITE" id="PS50893"/>
    </source>
</evidence>
<dbReference type="InterPro" id="IPR003439">
    <property type="entry name" value="ABC_transporter-like_ATP-bd"/>
</dbReference>
<name>A0A7K3LWE6_9ACTN</name>
<feature type="region of interest" description="Disordered" evidence="10">
    <location>
        <begin position="326"/>
        <end position="362"/>
    </location>
</feature>
<dbReference type="SUPFAM" id="SSF52540">
    <property type="entry name" value="P-loop containing nucleoside triphosphate hydrolases"/>
    <property type="match status" value="1"/>
</dbReference>
<comment type="similarity">
    <text evidence="9">Belongs to the ABC transporter superfamily. Drug exporter-1 (DrugE1) (TC 3.A.1.105) family.</text>
</comment>
<dbReference type="NCBIfam" id="TIGR01188">
    <property type="entry name" value="drrA"/>
    <property type="match status" value="1"/>
</dbReference>
<evidence type="ECO:0000313" key="13">
    <source>
        <dbReference type="Proteomes" id="UP000466307"/>
    </source>
</evidence>
<keyword evidence="13" id="KW-1185">Reference proteome</keyword>
<organism evidence="12 13">
    <name type="scientific">Gordonia desulfuricans</name>
    <dbReference type="NCBI Taxonomy" id="89051"/>
    <lineage>
        <taxon>Bacteria</taxon>
        <taxon>Bacillati</taxon>
        <taxon>Actinomycetota</taxon>
        <taxon>Actinomycetes</taxon>
        <taxon>Mycobacteriales</taxon>
        <taxon>Gordoniaceae</taxon>
        <taxon>Gordonia</taxon>
    </lineage>
</organism>
<dbReference type="GO" id="GO:0005886">
    <property type="term" value="C:plasma membrane"/>
    <property type="evidence" value="ECO:0007669"/>
    <property type="project" value="UniProtKB-SubCell"/>
</dbReference>
<dbReference type="AlphaFoldDB" id="A0A7K3LWE6"/>
<dbReference type="InterPro" id="IPR050763">
    <property type="entry name" value="ABC_transporter_ATP-binding"/>
</dbReference>
<keyword evidence="2" id="KW-0813">Transport</keyword>
<keyword evidence="6" id="KW-1278">Translocase</keyword>
<keyword evidence="3" id="KW-1003">Cell membrane</keyword>
<accession>A0A7K3LWE6</accession>
<feature type="compositionally biased region" description="Low complexity" evidence="10">
    <location>
        <begin position="333"/>
        <end position="362"/>
    </location>
</feature>
<evidence type="ECO:0000256" key="6">
    <source>
        <dbReference type="ARBA" id="ARBA00022967"/>
    </source>
</evidence>
<dbReference type="GO" id="GO:0016887">
    <property type="term" value="F:ATP hydrolysis activity"/>
    <property type="evidence" value="ECO:0007669"/>
    <property type="project" value="InterPro"/>
</dbReference>
<dbReference type="SMART" id="SM00382">
    <property type="entry name" value="AAA"/>
    <property type="match status" value="1"/>
</dbReference>
<dbReference type="GO" id="GO:0043215">
    <property type="term" value="P:daunorubicin transport"/>
    <property type="evidence" value="ECO:0007669"/>
    <property type="project" value="InterPro"/>
</dbReference>
<dbReference type="GO" id="GO:0055085">
    <property type="term" value="P:transmembrane transport"/>
    <property type="evidence" value="ECO:0007669"/>
    <property type="project" value="UniProtKB-ARBA"/>
</dbReference>
<evidence type="ECO:0000256" key="10">
    <source>
        <dbReference type="SAM" id="MobiDB-lite"/>
    </source>
</evidence>
<dbReference type="Gene3D" id="3.40.50.300">
    <property type="entry name" value="P-loop containing nucleotide triphosphate hydrolases"/>
    <property type="match status" value="1"/>
</dbReference>
<dbReference type="InterPro" id="IPR003593">
    <property type="entry name" value="AAA+_ATPase"/>
</dbReference>
<keyword evidence="7" id="KW-0472">Membrane</keyword>
<comment type="subcellular location">
    <subcellularLocation>
        <location evidence="1">Cell membrane</location>
        <topology evidence="1">Peripheral membrane protein</topology>
        <orientation evidence="1">Cytoplasmic side</orientation>
    </subcellularLocation>
</comment>
<evidence type="ECO:0000256" key="3">
    <source>
        <dbReference type="ARBA" id="ARBA00022475"/>
    </source>
</evidence>
<dbReference type="EMBL" id="JAADZU010000147">
    <property type="protein sequence ID" value="NDK92603.1"/>
    <property type="molecule type" value="Genomic_DNA"/>
</dbReference>
<dbReference type="PANTHER" id="PTHR42711">
    <property type="entry name" value="ABC TRANSPORTER ATP-BINDING PROTEIN"/>
    <property type="match status" value="1"/>
</dbReference>
<gene>
    <name evidence="12" type="ORF">GYA93_24105</name>
</gene>
<dbReference type="PANTHER" id="PTHR42711:SF19">
    <property type="entry name" value="DOXORUBICIN RESISTANCE ATP-BINDING PROTEIN DRRA"/>
    <property type="match status" value="1"/>
</dbReference>
<dbReference type="InterPro" id="IPR005894">
    <property type="entry name" value="DrrA"/>
</dbReference>
<dbReference type="Pfam" id="PF00005">
    <property type="entry name" value="ABC_tran"/>
    <property type="match status" value="1"/>
</dbReference>
<keyword evidence="8" id="KW-0046">Antibiotic resistance</keyword>
<dbReference type="PROSITE" id="PS50893">
    <property type="entry name" value="ABC_TRANSPORTER_2"/>
    <property type="match status" value="1"/>
</dbReference>
<dbReference type="GO" id="GO:0046677">
    <property type="term" value="P:response to antibiotic"/>
    <property type="evidence" value="ECO:0007669"/>
    <property type="project" value="UniProtKB-KW"/>
</dbReference>
<evidence type="ECO:0000256" key="9">
    <source>
        <dbReference type="ARBA" id="ARBA00049985"/>
    </source>
</evidence>
<proteinExistence type="inferred from homology"/>
<sequence length="362" mass="38180">MQLELHSTAIPAPNSTDLAISVSGLEKKFGDKTAVAGVDFSVPRGSILALLGPNGAGKTTIVNMLCTLLKPDGGTATVAGHDVANDPSGVRRSIMLTGQFAALDEALSGRANLVLFGRLMGLSKSAAKARATELLDGFGLTEAADRRVGDYSGGMRRRVDIACGLVTRPDVVFLDEPTTGLDPRSRQEVWTLVEDLRAEGVTIMLTTQYLEEADALSDRIVVIDRGQVIADGTADELKALTGSAHYLVTPANPADLHRLRSVLGDIVDDEQSPDTALVVPTTEGADTLVTIVARATDGRIRLADVSLQRPSLDEVFLTLTDPAREHPPIVSRTTDTPVVTTGTEPDTDAMPAAAPPTTRTGR</sequence>
<evidence type="ECO:0000256" key="1">
    <source>
        <dbReference type="ARBA" id="ARBA00004413"/>
    </source>
</evidence>
<evidence type="ECO:0000313" key="12">
    <source>
        <dbReference type="EMBL" id="NDK92603.1"/>
    </source>
</evidence>
<evidence type="ECO:0000256" key="8">
    <source>
        <dbReference type="ARBA" id="ARBA00023251"/>
    </source>
</evidence>
<evidence type="ECO:0000256" key="5">
    <source>
        <dbReference type="ARBA" id="ARBA00022840"/>
    </source>
</evidence>
<dbReference type="FunFam" id="3.40.50.300:FF:000589">
    <property type="entry name" value="ABC transporter, ATP-binding subunit"/>
    <property type="match status" value="1"/>
</dbReference>
<dbReference type="Proteomes" id="UP000466307">
    <property type="component" value="Unassembled WGS sequence"/>
</dbReference>
<dbReference type="InterPro" id="IPR017871">
    <property type="entry name" value="ABC_transporter-like_CS"/>
</dbReference>
<dbReference type="PROSITE" id="PS00211">
    <property type="entry name" value="ABC_TRANSPORTER_1"/>
    <property type="match status" value="1"/>
</dbReference>
<keyword evidence="5 12" id="KW-0067">ATP-binding</keyword>
<dbReference type="GO" id="GO:0005524">
    <property type="term" value="F:ATP binding"/>
    <property type="evidence" value="ECO:0007669"/>
    <property type="project" value="UniProtKB-KW"/>
</dbReference>
<evidence type="ECO:0000256" key="7">
    <source>
        <dbReference type="ARBA" id="ARBA00023136"/>
    </source>
</evidence>
<dbReference type="GO" id="GO:1900753">
    <property type="term" value="P:doxorubicin transport"/>
    <property type="evidence" value="ECO:0007669"/>
    <property type="project" value="InterPro"/>
</dbReference>
<protein>
    <submittedName>
        <fullName evidence="12">ATP-binding cassette domain-containing protein</fullName>
    </submittedName>
</protein>